<proteinExistence type="predicted"/>
<feature type="region of interest" description="Disordered" evidence="3">
    <location>
        <begin position="35"/>
        <end position="83"/>
    </location>
</feature>
<feature type="non-terminal residue" evidence="5">
    <location>
        <position position="1"/>
    </location>
</feature>
<dbReference type="InterPro" id="IPR012677">
    <property type="entry name" value="Nucleotide-bd_a/b_plait_sf"/>
</dbReference>
<name>A0AA38GWN3_TAXCH</name>
<evidence type="ECO:0000256" key="1">
    <source>
        <dbReference type="ARBA" id="ARBA00022884"/>
    </source>
</evidence>
<dbReference type="Proteomes" id="UP000824469">
    <property type="component" value="Unassembled WGS sequence"/>
</dbReference>
<evidence type="ECO:0000256" key="2">
    <source>
        <dbReference type="PROSITE-ProRule" id="PRU00176"/>
    </source>
</evidence>
<dbReference type="GO" id="GO:0003723">
    <property type="term" value="F:RNA binding"/>
    <property type="evidence" value="ECO:0007669"/>
    <property type="project" value="UniProtKB-UniRule"/>
</dbReference>
<evidence type="ECO:0000313" key="5">
    <source>
        <dbReference type="EMBL" id="KAH9329533.1"/>
    </source>
</evidence>
<dbReference type="PANTHER" id="PTHR10501">
    <property type="entry name" value="U1 SMALL NUCLEAR RIBONUCLEOPROTEIN A/U2 SMALL NUCLEAR RIBONUCLEOPROTEIN B"/>
    <property type="match status" value="1"/>
</dbReference>
<dbReference type="Gene3D" id="3.30.70.330">
    <property type="match status" value="1"/>
</dbReference>
<comment type="caution">
    <text evidence="5">The sequence shown here is derived from an EMBL/GenBank/DDBJ whole genome shotgun (WGS) entry which is preliminary data.</text>
</comment>
<accession>A0AA38GWN3</accession>
<reference evidence="5 6" key="1">
    <citation type="journal article" date="2021" name="Nat. Plants">
        <title>The Taxus genome provides insights into paclitaxel biosynthesis.</title>
        <authorList>
            <person name="Xiong X."/>
            <person name="Gou J."/>
            <person name="Liao Q."/>
            <person name="Li Y."/>
            <person name="Zhou Q."/>
            <person name="Bi G."/>
            <person name="Li C."/>
            <person name="Du R."/>
            <person name="Wang X."/>
            <person name="Sun T."/>
            <person name="Guo L."/>
            <person name="Liang H."/>
            <person name="Lu P."/>
            <person name="Wu Y."/>
            <person name="Zhang Z."/>
            <person name="Ro D.K."/>
            <person name="Shang Y."/>
            <person name="Huang S."/>
            <person name="Yan J."/>
        </authorList>
    </citation>
    <scope>NUCLEOTIDE SEQUENCE [LARGE SCALE GENOMIC DNA]</scope>
    <source>
        <strain evidence="5">Ta-2019</strain>
    </source>
</reference>
<dbReference type="OMA" id="GMRITIV"/>
<keyword evidence="1 2" id="KW-0694">RNA-binding</keyword>
<evidence type="ECO:0000256" key="3">
    <source>
        <dbReference type="SAM" id="MobiDB-lite"/>
    </source>
</evidence>
<sequence length="324" mass="34773">MSDAYWRFASSAGGLPTTGGLDPGRDFPGYLPYESSQPAGRDFPGYLPRENSQPIGRDYPGYLSRENSQPIGRDFPGYPRENAQLDDRIGHSVWRTHDPLGHPSESLRDRISPYQAGGLNASEIGGSGVGLGGVSGSIGLGSGSGMSLGGVPGGAVSARMMAPTLEDPVLLAQRQGTVSIDPARAGRTASSEIYDTKSDATLRLLDGARPDASSRLPEILRPDATTNTIFVEGLPTDCTRREVAHIFRPFIGFKQIRVIHKEPRRAGGEPYVLCFVEFTDDKCAATALKALQGYKFDDVDHDSNPLKLQFAHFPGTRSTEGPVP</sequence>
<keyword evidence="6" id="KW-1185">Reference proteome</keyword>
<dbReference type="PROSITE" id="PS50102">
    <property type="entry name" value="RRM"/>
    <property type="match status" value="1"/>
</dbReference>
<dbReference type="Pfam" id="PF00076">
    <property type="entry name" value="RRM_1"/>
    <property type="match status" value="1"/>
</dbReference>
<feature type="domain" description="RRM" evidence="4">
    <location>
        <begin position="227"/>
        <end position="313"/>
    </location>
</feature>
<gene>
    <name evidence="5" type="ORF">KI387_001641</name>
</gene>
<organism evidence="5 6">
    <name type="scientific">Taxus chinensis</name>
    <name type="common">Chinese yew</name>
    <name type="synonym">Taxus wallichiana var. chinensis</name>
    <dbReference type="NCBI Taxonomy" id="29808"/>
    <lineage>
        <taxon>Eukaryota</taxon>
        <taxon>Viridiplantae</taxon>
        <taxon>Streptophyta</taxon>
        <taxon>Embryophyta</taxon>
        <taxon>Tracheophyta</taxon>
        <taxon>Spermatophyta</taxon>
        <taxon>Pinopsida</taxon>
        <taxon>Pinidae</taxon>
        <taxon>Conifers II</taxon>
        <taxon>Cupressales</taxon>
        <taxon>Taxaceae</taxon>
        <taxon>Taxus</taxon>
    </lineage>
</organism>
<dbReference type="SUPFAM" id="SSF54928">
    <property type="entry name" value="RNA-binding domain, RBD"/>
    <property type="match status" value="1"/>
</dbReference>
<dbReference type="AlphaFoldDB" id="A0AA38GWN3"/>
<dbReference type="EMBL" id="JAHRHJ020000001">
    <property type="protein sequence ID" value="KAH9329533.1"/>
    <property type="molecule type" value="Genomic_DNA"/>
</dbReference>
<evidence type="ECO:0000313" key="6">
    <source>
        <dbReference type="Proteomes" id="UP000824469"/>
    </source>
</evidence>
<protein>
    <recommendedName>
        <fullName evidence="4">RRM domain-containing protein</fullName>
    </recommendedName>
</protein>
<dbReference type="InterPro" id="IPR000504">
    <property type="entry name" value="RRM_dom"/>
</dbReference>
<dbReference type="InterPro" id="IPR035979">
    <property type="entry name" value="RBD_domain_sf"/>
</dbReference>
<evidence type="ECO:0000259" key="4">
    <source>
        <dbReference type="PROSITE" id="PS50102"/>
    </source>
</evidence>
<dbReference type="CDD" id="cd21618">
    <property type="entry name" value="RRM_AtNSRA_like"/>
    <property type="match status" value="1"/>
</dbReference>
<dbReference type="SMART" id="SM00360">
    <property type="entry name" value="RRM"/>
    <property type="match status" value="1"/>
</dbReference>